<proteinExistence type="predicted"/>
<dbReference type="AlphaFoldDB" id="A0A7G1KR55"/>
<evidence type="ECO:0000256" key="2">
    <source>
        <dbReference type="SAM" id="Phobius"/>
    </source>
</evidence>
<feature type="compositionally biased region" description="Basic and acidic residues" evidence="1">
    <location>
        <begin position="67"/>
        <end position="88"/>
    </location>
</feature>
<sequence length="88" mass="9319">MSKRLIALFALPSGAVLVFALGLGFLTPAASSFGVPTFVVGVVSCALLGAGLGTVPYVVASRRTARERRDREDRTPGDFAHEDSVRRN</sequence>
<dbReference type="GeneID" id="80349850"/>
<keyword evidence="2" id="KW-1133">Transmembrane helix</keyword>
<name>A0A7G1KR55_9NOCA</name>
<organism evidence="3 4">
    <name type="scientific">Nocardia wallacei</name>
    <dbReference type="NCBI Taxonomy" id="480035"/>
    <lineage>
        <taxon>Bacteria</taxon>
        <taxon>Bacillati</taxon>
        <taxon>Actinomycetota</taxon>
        <taxon>Actinomycetes</taxon>
        <taxon>Mycobacteriales</taxon>
        <taxon>Nocardiaceae</taxon>
        <taxon>Nocardia</taxon>
    </lineage>
</organism>
<feature type="region of interest" description="Disordered" evidence="1">
    <location>
        <begin position="63"/>
        <end position="88"/>
    </location>
</feature>
<dbReference type="EMBL" id="AP023396">
    <property type="protein sequence ID" value="BCK57642.1"/>
    <property type="molecule type" value="Genomic_DNA"/>
</dbReference>
<dbReference type="KEGG" id="nwl:NWFMUON74_54140"/>
<keyword evidence="2" id="KW-0472">Membrane</keyword>
<protein>
    <submittedName>
        <fullName evidence="3">Uncharacterized protein</fullName>
    </submittedName>
</protein>
<dbReference type="Proteomes" id="UP000516173">
    <property type="component" value="Chromosome"/>
</dbReference>
<dbReference type="RefSeq" id="WP_187684521.1">
    <property type="nucleotide sequence ID" value="NZ_AP023396.1"/>
</dbReference>
<keyword evidence="2" id="KW-0812">Transmembrane</keyword>
<evidence type="ECO:0000313" key="3">
    <source>
        <dbReference type="EMBL" id="BCK57642.1"/>
    </source>
</evidence>
<keyword evidence="4" id="KW-1185">Reference proteome</keyword>
<feature type="transmembrane region" description="Helical" evidence="2">
    <location>
        <begin position="36"/>
        <end position="59"/>
    </location>
</feature>
<accession>A0A7G1KR55</accession>
<evidence type="ECO:0000256" key="1">
    <source>
        <dbReference type="SAM" id="MobiDB-lite"/>
    </source>
</evidence>
<reference evidence="3 4" key="1">
    <citation type="submission" date="2020-08" db="EMBL/GenBank/DDBJ databases">
        <title>Genome Sequencing of Nocardia wallacei strain FMUON74 and assembly.</title>
        <authorList>
            <person name="Toyokawa M."/>
            <person name="Uesaka K."/>
        </authorList>
    </citation>
    <scope>NUCLEOTIDE SEQUENCE [LARGE SCALE GENOMIC DNA]</scope>
    <source>
        <strain evidence="3 4">FMUON74</strain>
    </source>
</reference>
<evidence type="ECO:0000313" key="4">
    <source>
        <dbReference type="Proteomes" id="UP000516173"/>
    </source>
</evidence>
<gene>
    <name evidence="3" type="ORF">NWFMUON74_54140</name>
</gene>